<reference evidence="2" key="1">
    <citation type="submission" date="2023-03" db="EMBL/GenBank/DDBJ databases">
        <authorList>
            <person name="Steffen K."/>
            <person name="Cardenas P."/>
        </authorList>
    </citation>
    <scope>NUCLEOTIDE SEQUENCE</scope>
</reference>
<feature type="compositionally biased region" description="Low complexity" evidence="1">
    <location>
        <begin position="352"/>
        <end position="362"/>
    </location>
</feature>
<dbReference type="GO" id="GO:0042273">
    <property type="term" value="P:ribosomal large subunit biogenesis"/>
    <property type="evidence" value="ECO:0007669"/>
    <property type="project" value="InterPro"/>
</dbReference>
<proteinExistence type="predicted"/>
<accession>A0AA35THN0</accession>
<evidence type="ECO:0000256" key="1">
    <source>
        <dbReference type="SAM" id="MobiDB-lite"/>
    </source>
</evidence>
<evidence type="ECO:0000313" key="3">
    <source>
        <dbReference type="Proteomes" id="UP001174909"/>
    </source>
</evidence>
<keyword evidence="3" id="KW-1185">Reference proteome</keyword>
<dbReference type="AlphaFoldDB" id="A0AA35THN0"/>
<dbReference type="InterPro" id="IPR001680">
    <property type="entry name" value="WD40_rpt"/>
</dbReference>
<organism evidence="2 3">
    <name type="scientific">Geodia barretti</name>
    <name type="common">Barrett's horny sponge</name>
    <dbReference type="NCBI Taxonomy" id="519541"/>
    <lineage>
        <taxon>Eukaryota</taxon>
        <taxon>Metazoa</taxon>
        <taxon>Porifera</taxon>
        <taxon>Demospongiae</taxon>
        <taxon>Heteroscleromorpha</taxon>
        <taxon>Tetractinellida</taxon>
        <taxon>Astrophorina</taxon>
        <taxon>Geodiidae</taxon>
        <taxon>Geodia</taxon>
    </lineage>
</organism>
<dbReference type="Pfam" id="PF00400">
    <property type="entry name" value="WD40"/>
    <property type="match status" value="1"/>
</dbReference>
<gene>
    <name evidence="2" type="ORF">GBAR_LOCUS26734</name>
</gene>
<dbReference type="SUPFAM" id="SSF50978">
    <property type="entry name" value="WD40 repeat-like"/>
    <property type="match status" value="1"/>
</dbReference>
<protein>
    <submittedName>
        <fullName evidence="2">WD repeat-containing protein 74</fullName>
    </submittedName>
</protein>
<name>A0AA35THN0_GEOBA</name>
<comment type="caution">
    <text evidence="2">The sequence shown here is derived from an EMBL/GenBank/DDBJ whole genome shotgun (WGS) entry which is preliminary data.</text>
</comment>
<dbReference type="InterPro" id="IPR036322">
    <property type="entry name" value="WD40_repeat_dom_sf"/>
</dbReference>
<dbReference type="Proteomes" id="UP001174909">
    <property type="component" value="Unassembled WGS sequence"/>
</dbReference>
<dbReference type="PANTHER" id="PTHR16038:SF4">
    <property type="entry name" value="WD REPEAT-CONTAINING PROTEIN 74"/>
    <property type="match status" value="1"/>
</dbReference>
<sequence>MAEAPSHVDVWLGSSLGLMKGVTLDPLRCTNYLPGGLSVSQTDKNHEMLCMCRQRETLYVGLRRGVVQAFDSQLKRFTLECDVTSGVGTLVGVARHDQILITCTDRGSLSFWPPEEKKWEREVGKETCCMAVTDSPDSRVATGGRENPLKLWDTSQLSHTPIFTAKNVRPDRLGLRVPVWVNRVVFSPDHSGPQSILVTGTGYGEVRMYDTRAQKRPLLRTEYGGEPITALTMSPDGRYCVAGNSVGELVRFDLRAGGGVAGRYKGFGGGVTAVDVSGDGSILAACGLDRYLRTYSLDRPKLLHQVYVKLQCRCLTIGENYPRANDGGEVQSEGEKEGDDSDEEDVWASMATVGETTRTVEGVGKRRARGSPPASKRGRPDNSPSQQASKLNRHSSSKS</sequence>
<dbReference type="GO" id="GO:0030687">
    <property type="term" value="C:preribosome, large subunit precursor"/>
    <property type="evidence" value="ECO:0007669"/>
    <property type="project" value="TreeGrafter"/>
</dbReference>
<dbReference type="PANTHER" id="PTHR16038">
    <property type="entry name" value="NOP SEVEN ASSOCIATED PROTEIN 1"/>
    <property type="match status" value="1"/>
</dbReference>
<feature type="compositionally biased region" description="Acidic residues" evidence="1">
    <location>
        <begin position="336"/>
        <end position="346"/>
    </location>
</feature>
<dbReference type="GO" id="GO:0005730">
    <property type="term" value="C:nucleolus"/>
    <property type="evidence" value="ECO:0007669"/>
    <property type="project" value="InterPro"/>
</dbReference>
<dbReference type="Gene3D" id="2.130.10.10">
    <property type="entry name" value="YVTN repeat-like/Quinoprotein amine dehydrogenase"/>
    <property type="match status" value="1"/>
</dbReference>
<dbReference type="InterPro" id="IPR015943">
    <property type="entry name" value="WD40/YVTN_repeat-like_dom_sf"/>
</dbReference>
<feature type="region of interest" description="Disordered" evidence="1">
    <location>
        <begin position="323"/>
        <end position="399"/>
    </location>
</feature>
<dbReference type="SMART" id="SM00320">
    <property type="entry name" value="WD40"/>
    <property type="match status" value="4"/>
</dbReference>
<evidence type="ECO:0000313" key="2">
    <source>
        <dbReference type="EMBL" id="CAI8048465.1"/>
    </source>
</evidence>
<dbReference type="InterPro" id="IPR037379">
    <property type="entry name" value="WDR74/Nsa1"/>
</dbReference>
<dbReference type="EMBL" id="CASHTH010003729">
    <property type="protein sequence ID" value="CAI8048465.1"/>
    <property type="molecule type" value="Genomic_DNA"/>
</dbReference>